<evidence type="ECO:0000313" key="9">
    <source>
        <dbReference type="EMBL" id="PIV08033.1"/>
    </source>
</evidence>
<evidence type="ECO:0000256" key="5">
    <source>
        <dbReference type="ARBA" id="ARBA00022801"/>
    </source>
</evidence>
<evidence type="ECO:0000256" key="1">
    <source>
        <dbReference type="ARBA" id="ARBA00001946"/>
    </source>
</evidence>
<dbReference type="Gene3D" id="3.40.50.1010">
    <property type="entry name" value="5'-nuclease"/>
    <property type="match status" value="1"/>
</dbReference>
<keyword evidence="4" id="KW-0479">Metal-binding</keyword>
<dbReference type="EMBL" id="PEVA01000202">
    <property type="protein sequence ID" value="PIV08033.1"/>
    <property type="molecule type" value="Genomic_DNA"/>
</dbReference>
<evidence type="ECO:0000256" key="6">
    <source>
        <dbReference type="ARBA" id="ARBA00022842"/>
    </source>
</evidence>
<dbReference type="SMART" id="SM00670">
    <property type="entry name" value="PINc"/>
    <property type="match status" value="1"/>
</dbReference>
<dbReference type="AlphaFoldDB" id="A0A2M7BRC2"/>
<keyword evidence="5" id="KW-0378">Hydrolase</keyword>
<dbReference type="GO" id="GO:0004518">
    <property type="term" value="F:nuclease activity"/>
    <property type="evidence" value="ECO:0007669"/>
    <property type="project" value="UniProtKB-KW"/>
</dbReference>
<dbReference type="Proteomes" id="UP000230119">
    <property type="component" value="Unassembled WGS sequence"/>
</dbReference>
<organism evidence="9 10">
    <name type="scientific">Candidatus Roizmanbacteria bacterium CG03_land_8_20_14_0_80_39_12</name>
    <dbReference type="NCBI Taxonomy" id="1974847"/>
    <lineage>
        <taxon>Bacteria</taxon>
        <taxon>Candidatus Roizmaniibacteriota</taxon>
    </lineage>
</organism>
<name>A0A2M7BRC2_9BACT</name>
<dbReference type="PANTHER" id="PTHR33653">
    <property type="entry name" value="RIBONUCLEASE VAPC2"/>
    <property type="match status" value="1"/>
</dbReference>
<evidence type="ECO:0000256" key="7">
    <source>
        <dbReference type="ARBA" id="ARBA00038093"/>
    </source>
</evidence>
<comment type="caution">
    <text evidence="9">The sequence shown here is derived from an EMBL/GenBank/DDBJ whole genome shotgun (WGS) entry which is preliminary data.</text>
</comment>
<dbReference type="Pfam" id="PF01850">
    <property type="entry name" value="PIN"/>
    <property type="match status" value="1"/>
</dbReference>
<evidence type="ECO:0000256" key="2">
    <source>
        <dbReference type="ARBA" id="ARBA00022649"/>
    </source>
</evidence>
<dbReference type="SUPFAM" id="SSF88723">
    <property type="entry name" value="PIN domain-like"/>
    <property type="match status" value="1"/>
</dbReference>
<keyword evidence="2" id="KW-1277">Toxin-antitoxin system</keyword>
<feature type="domain" description="PIN" evidence="8">
    <location>
        <begin position="1"/>
        <end position="116"/>
    </location>
</feature>
<dbReference type="InterPro" id="IPR002716">
    <property type="entry name" value="PIN_dom"/>
</dbReference>
<comment type="cofactor">
    <cofactor evidence="1">
        <name>Mg(2+)</name>
        <dbReference type="ChEBI" id="CHEBI:18420"/>
    </cofactor>
</comment>
<dbReference type="InterPro" id="IPR050556">
    <property type="entry name" value="Type_II_TA_system_RNase"/>
</dbReference>
<evidence type="ECO:0000256" key="3">
    <source>
        <dbReference type="ARBA" id="ARBA00022722"/>
    </source>
</evidence>
<keyword evidence="3" id="KW-0540">Nuclease</keyword>
<accession>A0A2M7BRC2</accession>
<reference evidence="10" key="1">
    <citation type="submission" date="2017-09" db="EMBL/GenBank/DDBJ databases">
        <title>Depth-based differentiation of microbial function through sediment-hosted aquifers and enrichment of novel symbionts in the deep terrestrial subsurface.</title>
        <authorList>
            <person name="Probst A.J."/>
            <person name="Ladd B."/>
            <person name="Jarett J.K."/>
            <person name="Geller-Mcgrath D.E."/>
            <person name="Sieber C.M.K."/>
            <person name="Emerson J.B."/>
            <person name="Anantharaman K."/>
            <person name="Thomas B.C."/>
            <person name="Malmstrom R."/>
            <person name="Stieglmeier M."/>
            <person name="Klingl A."/>
            <person name="Woyke T."/>
            <person name="Ryan C.M."/>
            <person name="Banfield J.F."/>
        </authorList>
    </citation>
    <scope>NUCLEOTIDE SEQUENCE [LARGE SCALE GENOMIC DNA]</scope>
</reference>
<dbReference type="InterPro" id="IPR029060">
    <property type="entry name" value="PIN-like_dom_sf"/>
</dbReference>
<protein>
    <submittedName>
        <fullName evidence="9">VapC toxin family PIN domain ribonuclease</fullName>
    </submittedName>
</protein>
<evidence type="ECO:0000259" key="8">
    <source>
        <dbReference type="SMART" id="SM00670"/>
    </source>
</evidence>
<evidence type="ECO:0000313" key="10">
    <source>
        <dbReference type="Proteomes" id="UP000230119"/>
    </source>
</evidence>
<proteinExistence type="inferred from homology"/>
<sequence length="126" mass="14401">MKLVLDSSIIIDYLRNGQVGKSFFEEKKVDVQFFLPTIVIFELFSGKSANNSRTVNIIEDFLHYFERITLTESIASRAGKLYREIPRKIDVSDYIIAASALEINGTVVTLNTKHFELIPNLNIYPL</sequence>
<keyword evidence="6" id="KW-0460">Magnesium</keyword>
<gene>
    <name evidence="9" type="ORF">COS52_04825</name>
</gene>
<dbReference type="GO" id="GO:0046872">
    <property type="term" value="F:metal ion binding"/>
    <property type="evidence" value="ECO:0007669"/>
    <property type="project" value="UniProtKB-KW"/>
</dbReference>
<dbReference type="PANTHER" id="PTHR33653:SF1">
    <property type="entry name" value="RIBONUCLEASE VAPC2"/>
    <property type="match status" value="1"/>
</dbReference>
<comment type="similarity">
    <text evidence="7">Belongs to the PINc/VapC protein family.</text>
</comment>
<dbReference type="GO" id="GO:0016787">
    <property type="term" value="F:hydrolase activity"/>
    <property type="evidence" value="ECO:0007669"/>
    <property type="project" value="UniProtKB-KW"/>
</dbReference>
<evidence type="ECO:0000256" key="4">
    <source>
        <dbReference type="ARBA" id="ARBA00022723"/>
    </source>
</evidence>